<name>A0ABD0JW37_9CAEN</name>
<dbReference type="InterPro" id="IPR036259">
    <property type="entry name" value="MFS_trans_sf"/>
</dbReference>
<proteinExistence type="predicted"/>
<protein>
    <recommendedName>
        <fullName evidence="3">Major facilitator superfamily (MFS) profile domain-containing protein</fullName>
    </recommendedName>
</protein>
<dbReference type="EMBL" id="JACVVK020000306">
    <property type="protein sequence ID" value="KAK7479299.1"/>
    <property type="molecule type" value="Genomic_DNA"/>
</dbReference>
<keyword evidence="2" id="KW-1185">Reference proteome</keyword>
<dbReference type="AlphaFoldDB" id="A0ABD0JW37"/>
<evidence type="ECO:0000313" key="2">
    <source>
        <dbReference type="Proteomes" id="UP001519460"/>
    </source>
</evidence>
<accession>A0ABD0JW37</accession>
<dbReference type="Proteomes" id="UP001519460">
    <property type="component" value="Unassembled WGS sequence"/>
</dbReference>
<dbReference type="SUPFAM" id="SSF103473">
    <property type="entry name" value="MFS general substrate transporter"/>
    <property type="match status" value="1"/>
</dbReference>
<evidence type="ECO:0000313" key="1">
    <source>
        <dbReference type="EMBL" id="KAK7479299.1"/>
    </source>
</evidence>
<comment type="caution">
    <text evidence="1">The sequence shown here is derived from an EMBL/GenBank/DDBJ whole genome shotgun (WGS) entry which is preliminary data.</text>
</comment>
<dbReference type="InterPro" id="IPR011701">
    <property type="entry name" value="MFS"/>
</dbReference>
<reference evidence="1 2" key="1">
    <citation type="journal article" date="2023" name="Sci. Data">
        <title>Genome assembly of the Korean intertidal mud-creeper Batillaria attramentaria.</title>
        <authorList>
            <person name="Patra A.K."/>
            <person name="Ho P.T."/>
            <person name="Jun S."/>
            <person name="Lee S.J."/>
            <person name="Kim Y."/>
            <person name="Won Y.J."/>
        </authorList>
    </citation>
    <scope>NUCLEOTIDE SEQUENCE [LARGE SCALE GENOMIC DNA]</scope>
    <source>
        <strain evidence="1">Wonlab-2016</strain>
    </source>
</reference>
<dbReference type="Gene3D" id="1.20.1250.20">
    <property type="entry name" value="MFS general substrate transporter like domains"/>
    <property type="match status" value="1"/>
</dbReference>
<gene>
    <name evidence="1" type="ORF">BaRGS_00029469</name>
</gene>
<sequence>MVILGSLFRHSSMFTMIIYSITADITSDRHLSSRFAALTAARYIGQSVGALLAGALDDAGGAQYSMLASSALQSLNFLLIVVAVKETVPQSQPKNQSTLRGSNCDLLKTVMCCHRGRRSGRN</sequence>
<dbReference type="Pfam" id="PF07690">
    <property type="entry name" value="MFS_1"/>
    <property type="match status" value="1"/>
</dbReference>
<evidence type="ECO:0008006" key="3">
    <source>
        <dbReference type="Google" id="ProtNLM"/>
    </source>
</evidence>
<organism evidence="1 2">
    <name type="scientific">Batillaria attramentaria</name>
    <dbReference type="NCBI Taxonomy" id="370345"/>
    <lineage>
        <taxon>Eukaryota</taxon>
        <taxon>Metazoa</taxon>
        <taxon>Spiralia</taxon>
        <taxon>Lophotrochozoa</taxon>
        <taxon>Mollusca</taxon>
        <taxon>Gastropoda</taxon>
        <taxon>Caenogastropoda</taxon>
        <taxon>Sorbeoconcha</taxon>
        <taxon>Cerithioidea</taxon>
        <taxon>Batillariidae</taxon>
        <taxon>Batillaria</taxon>
    </lineage>
</organism>